<comment type="caution">
    <text evidence="2">The sequence shown here is derived from an EMBL/GenBank/DDBJ whole genome shotgun (WGS) entry which is preliminary data.</text>
</comment>
<evidence type="ECO:0000256" key="1">
    <source>
        <dbReference type="SAM" id="Phobius"/>
    </source>
</evidence>
<feature type="transmembrane region" description="Helical" evidence="1">
    <location>
        <begin position="156"/>
        <end position="175"/>
    </location>
</feature>
<feature type="transmembrane region" description="Helical" evidence="1">
    <location>
        <begin position="94"/>
        <end position="120"/>
    </location>
</feature>
<dbReference type="Pfam" id="PF10920">
    <property type="entry name" value="DUF2705"/>
    <property type="match status" value="1"/>
</dbReference>
<gene>
    <name evidence="2" type="ORF">HB853_04325</name>
</gene>
<keyword evidence="1" id="KW-0472">Membrane</keyword>
<name>A0A7X0T8E0_LISWE</name>
<sequence length="240" mass="27844">MKNKKLIILVFVCLFLQAILFMTFDFPFKILPVLDGFPVGLATPVVTRLLIYWYLPVIAFSFYISGNIKDLLSNYGFLQISRNYKKEYWLMKQFLNLFTKIILFICLQLALISLITTYYIHWTTQFFYLTLGYSIMLFTVFSLQYLLELFLDAQKALLIINSYVVISILAADLIYQNTIATWPYYLLLPNYGMGFRSGFISSADTYTLLTSKPTSLIILLVVLLSIFIVANKKFKTTDIL</sequence>
<keyword evidence="1" id="KW-1133">Transmembrane helix</keyword>
<dbReference type="AlphaFoldDB" id="A0A7X0T8E0"/>
<keyword evidence="1" id="KW-0812">Transmembrane</keyword>
<dbReference type="InterPro" id="IPR024295">
    <property type="entry name" value="DUF2705"/>
</dbReference>
<accession>A0A7X0T8E0</accession>
<reference evidence="2 3" key="1">
    <citation type="submission" date="2020-03" db="EMBL/GenBank/DDBJ databases">
        <title>Soil Listeria distribution.</title>
        <authorList>
            <person name="Liao J."/>
            <person name="Wiedmann M."/>
        </authorList>
    </citation>
    <scope>NUCLEOTIDE SEQUENCE [LARGE SCALE GENOMIC DNA]</scope>
    <source>
        <strain evidence="2 3">FSL L7-1829</strain>
    </source>
</reference>
<feature type="transmembrane region" description="Helical" evidence="1">
    <location>
        <begin position="45"/>
        <end position="64"/>
    </location>
</feature>
<dbReference type="Proteomes" id="UP000522007">
    <property type="component" value="Unassembled WGS sequence"/>
</dbReference>
<feature type="transmembrane region" description="Helical" evidence="1">
    <location>
        <begin position="213"/>
        <end position="230"/>
    </location>
</feature>
<evidence type="ECO:0000313" key="2">
    <source>
        <dbReference type="EMBL" id="MBC1322164.1"/>
    </source>
</evidence>
<feature type="transmembrane region" description="Helical" evidence="1">
    <location>
        <begin position="126"/>
        <end position="147"/>
    </location>
</feature>
<protein>
    <submittedName>
        <fullName evidence="2">DUF2705 family protein</fullName>
    </submittedName>
</protein>
<proteinExistence type="predicted"/>
<organism evidence="2 3">
    <name type="scientific">Listeria welshimeri</name>
    <dbReference type="NCBI Taxonomy" id="1643"/>
    <lineage>
        <taxon>Bacteria</taxon>
        <taxon>Bacillati</taxon>
        <taxon>Bacillota</taxon>
        <taxon>Bacilli</taxon>
        <taxon>Bacillales</taxon>
        <taxon>Listeriaceae</taxon>
        <taxon>Listeria</taxon>
    </lineage>
</organism>
<dbReference type="EMBL" id="JAAROP010000002">
    <property type="protein sequence ID" value="MBC1322164.1"/>
    <property type="molecule type" value="Genomic_DNA"/>
</dbReference>
<evidence type="ECO:0000313" key="3">
    <source>
        <dbReference type="Proteomes" id="UP000522007"/>
    </source>
</evidence>